<sequence length="187" mass="20118">MPIVPSPASGPVTPAPPWTTTRWFNSDPLELADLRGRVVVLEAFQMLCPGCVAHGLPQAVRLTQTFGDDLAVIGLHSVFEHHAAMTPTSLEAFLHEYRIRFPVAVDAHRGEDPTPVTFARYRMRGTPSLVLIDRDGNVRGPPLGAVADMTVAAAGPACPPAGPAARARRRRGGADVGLHDRRRLRVA</sequence>
<accession>A0A8T8I0F1</accession>
<dbReference type="InterPro" id="IPR013766">
    <property type="entry name" value="Thioredoxin_domain"/>
</dbReference>
<evidence type="ECO:0000313" key="3">
    <source>
        <dbReference type="EMBL" id="QTR04137.1"/>
    </source>
</evidence>
<gene>
    <name evidence="3" type="ORF">J7S33_03955</name>
</gene>
<dbReference type="PROSITE" id="PS51352">
    <property type="entry name" value="THIOREDOXIN_2"/>
    <property type="match status" value="1"/>
</dbReference>
<name>A0A8T8I0F1_9PSEU</name>
<feature type="non-terminal residue" evidence="3">
    <location>
        <position position="187"/>
    </location>
</feature>
<evidence type="ECO:0000256" key="1">
    <source>
        <dbReference type="SAM" id="MobiDB-lite"/>
    </source>
</evidence>
<dbReference type="Pfam" id="PF00578">
    <property type="entry name" value="AhpC-TSA"/>
    <property type="match status" value="1"/>
</dbReference>
<dbReference type="SUPFAM" id="SSF52833">
    <property type="entry name" value="Thioredoxin-like"/>
    <property type="match status" value="1"/>
</dbReference>
<dbReference type="InterPro" id="IPR036249">
    <property type="entry name" value="Thioredoxin-like_sf"/>
</dbReference>
<dbReference type="GO" id="GO:0016209">
    <property type="term" value="F:antioxidant activity"/>
    <property type="evidence" value="ECO:0007669"/>
    <property type="project" value="InterPro"/>
</dbReference>
<dbReference type="Gene3D" id="3.40.30.10">
    <property type="entry name" value="Glutaredoxin"/>
    <property type="match status" value="1"/>
</dbReference>
<dbReference type="PANTHER" id="PTHR42852:SF13">
    <property type="entry name" value="PROTEIN DIPZ"/>
    <property type="match status" value="1"/>
</dbReference>
<dbReference type="PANTHER" id="PTHR42852">
    <property type="entry name" value="THIOL:DISULFIDE INTERCHANGE PROTEIN DSBE"/>
    <property type="match status" value="1"/>
</dbReference>
<dbReference type="InterPro" id="IPR050553">
    <property type="entry name" value="Thioredoxin_ResA/DsbE_sf"/>
</dbReference>
<feature type="region of interest" description="Disordered" evidence="1">
    <location>
        <begin position="160"/>
        <end position="187"/>
    </location>
</feature>
<dbReference type="EMBL" id="CP072788">
    <property type="protein sequence ID" value="QTR04137.1"/>
    <property type="molecule type" value="Genomic_DNA"/>
</dbReference>
<protein>
    <submittedName>
        <fullName evidence="3">Redoxin domain-containing protein</fullName>
    </submittedName>
</protein>
<evidence type="ECO:0000259" key="2">
    <source>
        <dbReference type="PROSITE" id="PS51352"/>
    </source>
</evidence>
<dbReference type="InterPro" id="IPR000866">
    <property type="entry name" value="AhpC/TSA"/>
</dbReference>
<dbReference type="Proteomes" id="UP000671828">
    <property type="component" value="Chromosome"/>
</dbReference>
<dbReference type="AlphaFoldDB" id="A0A8T8I0F1"/>
<evidence type="ECO:0000313" key="4">
    <source>
        <dbReference type="Proteomes" id="UP000671828"/>
    </source>
</evidence>
<proteinExistence type="predicted"/>
<feature type="domain" description="Thioredoxin" evidence="2">
    <location>
        <begin position="9"/>
        <end position="159"/>
    </location>
</feature>
<dbReference type="GO" id="GO:0016491">
    <property type="term" value="F:oxidoreductase activity"/>
    <property type="evidence" value="ECO:0007669"/>
    <property type="project" value="InterPro"/>
</dbReference>
<reference evidence="3" key="1">
    <citation type="submission" date="2021-04" db="EMBL/GenBank/DDBJ databases">
        <title>Saccharothrix algeriensis WGS.</title>
        <authorList>
            <person name="Stuskova K."/>
            <person name="Hakalova E."/>
            <person name="Tebbal A.B."/>
            <person name="Eichmeier A."/>
        </authorList>
    </citation>
    <scope>NUCLEOTIDE SEQUENCE</scope>
    <source>
        <strain evidence="3">NRRL B-24137</strain>
    </source>
</reference>
<organism evidence="3 4">
    <name type="scientific">Saccharothrix algeriensis</name>
    <dbReference type="NCBI Taxonomy" id="173560"/>
    <lineage>
        <taxon>Bacteria</taxon>
        <taxon>Bacillati</taxon>
        <taxon>Actinomycetota</taxon>
        <taxon>Actinomycetes</taxon>
        <taxon>Pseudonocardiales</taxon>
        <taxon>Pseudonocardiaceae</taxon>
        <taxon>Saccharothrix</taxon>
    </lineage>
</organism>